<accession>A0A453ES97</accession>
<keyword evidence="4" id="KW-1185">Reference proteome</keyword>
<dbReference type="Pfam" id="PF03732">
    <property type="entry name" value="Retrotrans_gag"/>
    <property type="match status" value="1"/>
</dbReference>
<protein>
    <recommendedName>
        <fullName evidence="2">Retrotransposon gag domain-containing protein</fullName>
    </recommendedName>
</protein>
<evidence type="ECO:0000259" key="2">
    <source>
        <dbReference type="Pfam" id="PF03732"/>
    </source>
</evidence>
<sequence length="350" mass="39798">MATTAPPKPNQQTRLVVDAMETIEARVGEQLQMLQNVGDKLSKLDDLFRRLDSLDQQFAAQAVQMHIVQNNVSLTMKSIGEIRQEQAAAAREVGSKQSPQGSFAGDGILGMPPQQQRPPVTPVPPPVFVPQPVHHEAEHSGAEVQLKKPWMPKMDFPRFEGEDVRIWLDGCEAYFSLYAIPEEFKVTSATLHLSGDAANWFHAYKALHQWPCWNEFRMAVMQEFDVNVHRTKMRALLLLKQTGSVAEYKREFTQLVYQLLLYEPTVSDTFLVTRFTLGLKEELRAAVDMQLPTTVSEAASYALIQEEIVQRARSNRSFTTRTAFFKPDTRPSTPTAGELWKARQLKEYRH</sequence>
<dbReference type="Gramene" id="AET3Gv20436900.20">
    <property type="protein sequence ID" value="AET3Gv20436900.20"/>
    <property type="gene ID" value="AET3Gv20436900"/>
</dbReference>
<reference evidence="3" key="5">
    <citation type="journal article" date="2021" name="G3 (Bethesda)">
        <title>Aegilops tauschii genome assembly Aet v5.0 features greater sequence contiguity and improved annotation.</title>
        <authorList>
            <person name="Wang L."/>
            <person name="Zhu T."/>
            <person name="Rodriguez J.C."/>
            <person name="Deal K.R."/>
            <person name="Dubcovsky J."/>
            <person name="McGuire P.E."/>
            <person name="Lux T."/>
            <person name="Spannagl M."/>
            <person name="Mayer K.F.X."/>
            <person name="Baldrich P."/>
            <person name="Meyers B.C."/>
            <person name="Huo N."/>
            <person name="Gu Y.Q."/>
            <person name="Zhou H."/>
            <person name="Devos K.M."/>
            <person name="Bennetzen J.L."/>
            <person name="Unver T."/>
            <person name="Budak H."/>
            <person name="Gulick P.J."/>
            <person name="Galiba G."/>
            <person name="Kalapos B."/>
            <person name="Nelson D.R."/>
            <person name="Li P."/>
            <person name="You F.M."/>
            <person name="Luo M.C."/>
            <person name="Dvorak J."/>
        </authorList>
    </citation>
    <scope>NUCLEOTIDE SEQUENCE [LARGE SCALE GENOMIC DNA]</scope>
    <source>
        <strain evidence="3">cv. AL8/78</strain>
    </source>
</reference>
<organism evidence="3 4">
    <name type="scientific">Aegilops tauschii subsp. strangulata</name>
    <name type="common">Goatgrass</name>
    <dbReference type="NCBI Taxonomy" id="200361"/>
    <lineage>
        <taxon>Eukaryota</taxon>
        <taxon>Viridiplantae</taxon>
        <taxon>Streptophyta</taxon>
        <taxon>Embryophyta</taxon>
        <taxon>Tracheophyta</taxon>
        <taxon>Spermatophyta</taxon>
        <taxon>Magnoliopsida</taxon>
        <taxon>Liliopsida</taxon>
        <taxon>Poales</taxon>
        <taxon>Poaceae</taxon>
        <taxon>BOP clade</taxon>
        <taxon>Pooideae</taxon>
        <taxon>Triticodae</taxon>
        <taxon>Triticeae</taxon>
        <taxon>Triticinae</taxon>
        <taxon>Aegilops</taxon>
    </lineage>
</organism>
<dbReference type="EnsemblPlants" id="AET3Gv20436900.20">
    <property type="protein sequence ID" value="AET3Gv20436900.20"/>
    <property type="gene ID" value="AET3Gv20436900"/>
</dbReference>
<dbReference type="InterPro" id="IPR005162">
    <property type="entry name" value="Retrotrans_gag_dom"/>
</dbReference>
<evidence type="ECO:0000313" key="3">
    <source>
        <dbReference type="EnsemblPlants" id="AET3Gv20436900.20"/>
    </source>
</evidence>
<feature type="domain" description="Retrotransposon gag" evidence="2">
    <location>
        <begin position="189"/>
        <end position="281"/>
    </location>
</feature>
<name>A0A453ES97_AEGTS</name>
<dbReference type="AlphaFoldDB" id="A0A453ES97"/>
<proteinExistence type="predicted"/>
<evidence type="ECO:0000313" key="4">
    <source>
        <dbReference type="Proteomes" id="UP000015105"/>
    </source>
</evidence>
<reference evidence="3" key="4">
    <citation type="submission" date="2019-03" db="UniProtKB">
        <authorList>
            <consortium name="EnsemblPlants"/>
        </authorList>
    </citation>
    <scope>IDENTIFICATION</scope>
</reference>
<evidence type="ECO:0000256" key="1">
    <source>
        <dbReference type="SAM" id="MobiDB-lite"/>
    </source>
</evidence>
<reference evidence="4" key="1">
    <citation type="journal article" date="2014" name="Science">
        <title>Ancient hybridizations among the ancestral genomes of bread wheat.</title>
        <authorList>
            <consortium name="International Wheat Genome Sequencing Consortium,"/>
            <person name="Marcussen T."/>
            <person name="Sandve S.R."/>
            <person name="Heier L."/>
            <person name="Spannagl M."/>
            <person name="Pfeifer M."/>
            <person name="Jakobsen K.S."/>
            <person name="Wulff B.B."/>
            <person name="Steuernagel B."/>
            <person name="Mayer K.F."/>
            <person name="Olsen O.A."/>
        </authorList>
    </citation>
    <scope>NUCLEOTIDE SEQUENCE [LARGE SCALE GENOMIC DNA]</scope>
    <source>
        <strain evidence="4">cv. AL8/78</strain>
    </source>
</reference>
<reference evidence="4" key="2">
    <citation type="journal article" date="2017" name="Nat. Plants">
        <title>The Aegilops tauschii genome reveals multiple impacts of transposons.</title>
        <authorList>
            <person name="Zhao G."/>
            <person name="Zou C."/>
            <person name="Li K."/>
            <person name="Wang K."/>
            <person name="Li T."/>
            <person name="Gao L."/>
            <person name="Zhang X."/>
            <person name="Wang H."/>
            <person name="Yang Z."/>
            <person name="Liu X."/>
            <person name="Jiang W."/>
            <person name="Mao L."/>
            <person name="Kong X."/>
            <person name="Jiao Y."/>
            <person name="Jia J."/>
        </authorList>
    </citation>
    <scope>NUCLEOTIDE SEQUENCE [LARGE SCALE GENOMIC DNA]</scope>
    <source>
        <strain evidence="4">cv. AL8/78</strain>
    </source>
</reference>
<reference evidence="3" key="3">
    <citation type="journal article" date="2017" name="Nature">
        <title>Genome sequence of the progenitor of the wheat D genome Aegilops tauschii.</title>
        <authorList>
            <person name="Luo M.C."/>
            <person name="Gu Y.Q."/>
            <person name="Puiu D."/>
            <person name="Wang H."/>
            <person name="Twardziok S.O."/>
            <person name="Deal K.R."/>
            <person name="Huo N."/>
            <person name="Zhu T."/>
            <person name="Wang L."/>
            <person name="Wang Y."/>
            <person name="McGuire P.E."/>
            <person name="Liu S."/>
            <person name="Long H."/>
            <person name="Ramasamy R.K."/>
            <person name="Rodriguez J.C."/>
            <person name="Van S.L."/>
            <person name="Yuan L."/>
            <person name="Wang Z."/>
            <person name="Xia Z."/>
            <person name="Xiao L."/>
            <person name="Anderson O.D."/>
            <person name="Ouyang S."/>
            <person name="Liang Y."/>
            <person name="Zimin A.V."/>
            <person name="Pertea G."/>
            <person name="Qi P."/>
            <person name="Bennetzen J.L."/>
            <person name="Dai X."/>
            <person name="Dawson M.W."/>
            <person name="Muller H.G."/>
            <person name="Kugler K."/>
            <person name="Rivarola-Duarte L."/>
            <person name="Spannagl M."/>
            <person name="Mayer K.F.X."/>
            <person name="Lu F.H."/>
            <person name="Bevan M.W."/>
            <person name="Leroy P."/>
            <person name="Li P."/>
            <person name="You F.M."/>
            <person name="Sun Q."/>
            <person name="Liu Z."/>
            <person name="Lyons E."/>
            <person name="Wicker T."/>
            <person name="Salzberg S.L."/>
            <person name="Devos K.M."/>
            <person name="Dvorak J."/>
        </authorList>
    </citation>
    <scope>NUCLEOTIDE SEQUENCE [LARGE SCALE GENOMIC DNA]</scope>
    <source>
        <strain evidence="3">cv. AL8/78</strain>
    </source>
</reference>
<dbReference type="Proteomes" id="UP000015105">
    <property type="component" value="Chromosome 3D"/>
</dbReference>
<dbReference type="SUPFAM" id="SSF58104">
    <property type="entry name" value="Methyl-accepting chemotaxis protein (MCP) signaling domain"/>
    <property type="match status" value="1"/>
</dbReference>
<feature type="region of interest" description="Disordered" evidence="1">
    <location>
        <begin position="90"/>
        <end position="119"/>
    </location>
</feature>